<evidence type="ECO:0000259" key="5">
    <source>
        <dbReference type="Pfam" id="PF13657"/>
    </source>
</evidence>
<reference evidence="6" key="1">
    <citation type="submission" date="2023-07" db="EMBL/GenBank/DDBJ databases">
        <authorList>
            <person name="Kim M.K."/>
        </authorList>
    </citation>
    <scope>NUCLEOTIDE SEQUENCE</scope>
    <source>
        <strain evidence="6">ASUV-10-1</strain>
    </source>
</reference>
<dbReference type="Pfam" id="PF07804">
    <property type="entry name" value="HipA_C"/>
    <property type="match status" value="1"/>
</dbReference>
<dbReference type="Pfam" id="PF13657">
    <property type="entry name" value="Couple_hipA"/>
    <property type="match status" value="1"/>
</dbReference>
<protein>
    <submittedName>
        <fullName evidence="6">HipA domain-containing protein</fullName>
    </submittedName>
</protein>
<feature type="domain" description="HipA N-terminal subdomain 1" evidence="5">
    <location>
        <begin position="5"/>
        <end position="105"/>
    </location>
</feature>
<dbReference type="NCBIfam" id="TIGR03071">
    <property type="entry name" value="couple_hipA"/>
    <property type="match status" value="1"/>
</dbReference>
<dbReference type="InterPro" id="IPR017508">
    <property type="entry name" value="HipA_N1"/>
</dbReference>
<evidence type="ECO:0000256" key="3">
    <source>
        <dbReference type="ARBA" id="ARBA00022777"/>
    </source>
</evidence>
<gene>
    <name evidence="6" type="ORF">Q5H93_03765</name>
</gene>
<dbReference type="PANTHER" id="PTHR37419:SF1">
    <property type="entry name" value="SERINE_THREONINE-PROTEIN KINASE TOXIN HIPA"/>
    <property type="match status" value="1"/>
</dbReference>
<keyword evidence="2" id="KW-0808">Transferase</keyword>
<dbReference type="Proteomes" id="UP001176429">
    <property type="component" value="Unassembled WGS sequence"/>
</dbReference>
<dbReference type="EMBL" id="JAUQSY010000002">
    <property type="protein sequence ID" value="MDO7873837.1"/>
    <property type="molecule type" value="Genomic_DNA"/>
</dbReference>
<dbReference type="Gene3D" id="1.10.1070.20">
    <property type="match status" value="1"/>
</dbReference>
<dbReference type="RefSeq" id="WP_305005150.1">
    <property type="nucleotide sequence ID" value="NZ_JAUQSY010000002.1"/>
</dbReference>
<comment type="caution">
    <text evidence="6">The sequence shown here is derived from an EMBL/GenBank/DDBJ whole genome shotgun (WGS) entry which is preliminary data.</text>
</comment>
<dbReference type="PANTHER" id="PTHR37419">
    <property type="entry name" value="SERINE/THREONINE-PROTEIN KINASE TOXIN HIPA"/>
    <property type="match status" value="1"/>
</dbReference>
<dbReference type="InterPro" id="IPR052028">
    <property type="entry name" value="HipA_Ser/Thr_kinase"/>
</dbReference>
<evidence type="ECO:0000256" key="2">
    <source>
        <dbReference type="ARBA" id="ARBA00022679"/>
    </source>
</evidence>
<evidence type="ECO:0000259" key="4">
    <source>
        <dbReference type="Pfam" id="PF07804"/>
    </source>
</evidence>
<comment type="similarity">
    <text evidence="1">Belongs to the HipA Ser/Thr kinase family.</text>
</comment>
<accession>A0ABT9B9X2</accession>
<organism evidence="6 7">
    <name type="scientific">Hymenobacter aranciens</name>
    <dbReference type="NCBI Taxonomy" id="3063996"/>
    <lineage>
        <taxon>Bacteria</taxon>
        <taxon>Pseudomonadati</taxon>
        <taxon>Bacteroidota</taxon>
        <taxon>Cytophagia</taxon>
        <taxon>Cytophagales</taxon>
        <taxon>Hymenobacteraceae</taxon>
        <taxon>Hymenobacter</taxon>
    </lineage>
</organism>
<keyword evidence="7" id="KW-1185">Reference proteome</keyword>
<feature type="domain" description="HipA-like C-terminal" evidence="4">
    <location>
        <begin position="139"/>
        <end position="380"/>
    </location>
</feature>
<dbReference type="InterPro" id="IPR012893">
    <property type="entry name" value="HipA-like_C"/>
</dbReference>
<keyword evidence="3" id="KW-0418">Kinase</keyword>
<evidence type="ECO:0000256" key="1">
    <source>
        <dbReference type="ARBA" id="ARBA00010164"/>
    </source>
</evidence>
<name>A0ABT9B9X2_9BACT</name>
<evidence type="ECO:0000313" key="7">
    <source>
        <dbReference type="Proteomes" id="UP001176429"/>
    </source>
</evidence>
<sequence length="419" mass="47519">MQTFDVLLGEVVVGQLGRVQSGKVLFRFTEEYRQLPYRPVLGQHFEDNLLKTYSGVREELPAFFANLVPEGALRELLLYSLELTEGDDLQLLAALGHDLPGAVRIRPSQATTNLLDATAEPNGAVIETGVADEEAVFRFSLAGVQMKFSLLKSNEKLLLPTHNQQGDWIVKFDSDIYPGLVANEFATMEWARAAGFEVPECQVRPVSELPAELLSRVAPTGNVYLIKRYDRQGTIRIHQEDLAQVAGLRPSLKYEQWKYETCARVIRAICGVEGYEEFIRRLVFMVASGNTDAHLKNWSLLYPDGKRPVLTPLYDQVAVVAWPPPVASMKIEWALKFAGTKNLFHIDETTFERLAVLSGGDPTQIKRIVIEMLERLAESWKVGRIMELMPPKHVEALFNYWQRVPLLRTDFLQRVQMIY</sequence>
<proteinExistence type="inferred from homology"/>
<evidence type="ECO:0000313" key="6">
    <source>
        <dbReference type="EMBL" id="MDO7873837.1"/>
    </source>
</evidence>